<keyword evidence="3" id="KW-1185">Reference proteome</keyword>
<name>A0AAD2HGL6_9AGAR</name>
<gene>
    <name evidence="2" type="ORF">MYCIT1_LOCUS23346</name>
</gene>
<feature type="region of interest" description="Disordered" evidence="1">
    <location>
        <begin position="146"/>
        <end position="202"/>
    </location>
</feature>
<feature type="region of interest" description="Disordered" evidence="1">
    <location>
        <begin position="459"/>
        <end position="601"/>
    </location>
</feature>
<evidence type="ECO:0000313" key="2">
    <source>
        <dbReference type="EMBL" id="CAK5275526.1"/>
    </source>
</evidence>
<feature type="compositionally biased region" description="Low complexity" evidence="1">
    <location>
        <begin position="360"/>
        <end position="393"/>
    </location>
</feature>
<organism evidence="2 3">
    <name type="scientific">Mycena citricolor</name>
    <dbReference type="NCBI Taxonomy" id="2018698"/>
    <lineage>
        <taxon>Eukaryota</taxon>
        <taxon>Fungi</taxon>
        <taxon>Dikarya</taxon>
        <taxon>Basidiomycota</taxon>
        <taxon>Agaricomycotina</taxon>
        <taxon>Agaricomycetes</taxon>
        <taxon>Agaricomycetidae</taxon>
        <taxon>Agaricales</taxon>
        <taxon>Marasmiineae</taxon>
        <taxon>Mycenaceae</taxon>
        <taxon>Mycena</taxon>
    </lineage>
</organism>
<evidence type="ECO:0000313" key="3">
    <source>
        <dbReference type="Proteomes" id="UP001295794"/>
    </source>
</evidence>
<sequence>MQTTMHKMHLLRRLTEPDVSTLSPIHDRSISSLASRPSPAPVDPPSSLPWYNISVVSVSMGITAISPGLRRWISRPCFEEKFVVHVPLDGSIVSRAVPGSSFGVPELEFSGAIDAMAGLLVDERDLSVISASSDVSPVLRSTSLKPQLQVETTEQKVTPPVKPTTSSPTLSVPPTSSPSSPIPSSLISPSSKPAASKSSTTTSRVRFMVEDKDDVVPLGYTIRVKQRREEKARFLREEQERRAFEEEKARQEEERRKREQQRRQWEEEKKAWDKEQRAMEEERKLRIYAEEVAATRLRREQQRAGFPGGASKPTSSNLLAASNSSSSLRSERKRQDPSPVSRPAYDTSRRQASEPTGALHPHTPSASPHTSSPSSSRPASIASRGRGSSRPPSVHTNSSDDQRPSNPRRGSVTSLSVKNVSAFDRSSWSANNPSLMMMPSMPNPMYTMDMPLLPPTPPFMLHQYPAPRSHNSSPARSSSSSQSRQRLPSNSSSQSRQSLHRPPPAQAGPSHQRRSSDDARRMSTPPTRDSQLYGGSLRSHSSTSLARGRSSLPLQELHQQSHPPSPWPGTAPPMATSYSQQQLTPAGRPVHRSTRRQTTIS</sequence>
<feature type="compositionally biased region" description="Polar residues" evidence="1">
    <location>
        <begin position="411"/>
        <end position="428"/>
    </location>
</feature>
<feature type="compositionally biased region" description="Polar residues" evidence="1">
    <location>
        <begin position="146"/>
        <end position="156"/>
    </location>
</feature>
<proteinExistence type="predicted"/>
<feature type="compositionally biased region" description="Basic and acidic residues" evidence="1">
    <location>
        <begin position="239"/>
        <end position="289"/>
    </location>
</feature>
<feature type="compositionally biased region" description="Low complexity" evidence="1">
    <location>
        <begin position="163"/>
        <end position="202"/>
    </location>
</feature>
<feature type="region of interest" description="Disordered" evidence="1">
    <location>
        <begin position="239"/>
        <end position="435"/>
    </location>
</feature>
<dbReference type="EMBL" id="CAVNYO010000405">
    <property type="protein sequence ID" value="CAK5275526.1"/>
    <property type="molecule type" value="Genomic_DNA"/>
</dbReference>
<feature type="compositionally biased region" description="Low complexity" evidence="1">
    <location>
        <begin position="315"/>
        <end position="328"/>
    </location>
</feature>
<protein>
    <submittedName>
        <fullName evidence="2">Uncharacterized protein</fullName>
    </submittedName>
</protein>
<reference evidence="2" key="1">
    <citation type="submission" date="2023-11" db="EMBL/GenBank/DDBJ databases">
        <authorList>
            <person name="De Vega J J."/>
            <person name="De Vega J J."/>
        </authorList>
    </citation>
    <scope>NUCLEOTIDE SEQUENCE</scope>
</reference>
<evidence type="ECO:0000256" key="1">
    <source>
        <dbReference type="SAM" id="MobiDB-lite"/>
    </source>
</evidence>
<feature type="compositionally biased region" description="Low complexity" evidence="1">
    <location>
        <begin position="459"/>
        <end position="497"/>
    </location>
</feature>
<dbReference type="Proteomes" id="UP001295794">
    <property type="component" value="Unassembled WGS sequence"/>
</dbReference>
<dbReference type="AlphaFoldDB" id="A0AAD2HGL6"/>
<comment type="caution">
    <text evidence="2">The sequence shown here is derived from an EMBL/GenBank/DDBJ whole genome shotgun (WGS) entry which is preliminary data.</text>
</comment>
<accession>A0AAD2HGL6</accession>